<accession>A0A415EX75</accession>
<evidence type="ECO:0000259" key="3">
    <source>
        <dbReference type="Pfam" id="PF01232"/>
    </source>
</evidence>
<gene>
    <name evidence="5" type="ORF">DW084_01890</name>
</gene>
<dbReference type="InterPro" id="IPR013328">
    <property type="entry name" value="6PGD_dom2"/>
</dbReference>
<proteinExistence type="predicted"/>
<dbReference type="GO" id="GO:0008926">
    <property type="term" value="F:mannitol-1-phosphate 5-dehydrogenase activity"/>
    <property type="evidence" value="ECO:0007669"/>
    <property type="project" value="UniProtKB-EC"/>
</dbReference>
<dbReference type="AlphaFoldDB" id="A0A415EX75"/>
<evidence type="ECO:0000256" key="2">
    <source>
        <dbReference type="ARBA" id="ARBA00048615"/>
    </source>
</evidence>
<feature type="domain" description="Mannitol dehydrogenase C-terminal" evidence="4">
    <location>
        <begin position="316"/>
        <end position="506"/>
    </location>
</feature>
<evidence type="ECO:0000313" key="6">
    <source>
        <dbReference type="Proteomes" id="UP000286288"/>
    </source>
</evidence>
<dbReference type="Pfam" id="PF08125">
    <property type="entry name" value="Mannitol_dh_C"/>
    <property type="match status" value="1"/>
</dbReference>
<dbReference type="InterPro" id="IPR008927">
    <property type="entry name" value="6-PGluconate_DH-like_C_sf"/>
</dbReference>
<dbReference type="SUPFAM" id="SSF51735">
    <property type="entry name" value="NAD(P)-binding Rossmann-fold domains"/>
    <property type="match status" value="1"/>
</dbReference>
<protein>
    <submittedName>
        <fullName evidence="5">Mannitol dehydrogenase family protein</fullName>
    </submittedName>
</protein>
<evidence type="ECO:0000256" key="1">
    <source>
        <dbReference type="ARBA" id="ARBA00023002"/>
    </source>
</evidence>
<name>A0A415EX75_ENTCA</name>
<dbReference type="InterPro" id="IPR013118">
    <property type="entry name" value="Mannitol_DH_C"/>
</dbReference>
<dbReference type="Gene3D" id="3.40.50.720">
    <property type="entry name" value="NAD(P)-binding Rossmann-like Domain"/>
    <property type="match status" value="1"/>
</dbReference>
<dbReference type="InterPro" id="IPR050988">
    <property type="entry name" value="Mannitol_DH/Oxidoreductase"/>
</dbReference>
<evidence type="ECO:0000313" key="5">
    <source>
        <dbReference type="EMBL" id="RHK07902.1"/>
    </source>
</evidence>
<dbReference type="SUPFAM" id="SSF48179">
    <property type="entry name" value="6-phosphogluconate dehydrogenase C-terminal domain-like"/>
    <property type="match status" value="1"/>
</dbReference>
<dbReference type="Pfam" id="PF01232">
    <property type="entry name" value="Mannitol_dh"/>
    <property type="match status" value="1"/>
</dbReference>
<organism evidence="5 6">
    <name type="scientific">Enterococcus casseliflavus</name>
    <name type="common">Enterococcus flavescens</name>
    <dbReference type="NCBI Taxonomy" id="37734"/>
    <lineage>
        <taxon>Bacteria</taxon>
        <taxon>Bacillati</taxon>
        <taxon>Bacillota</taxon>
        <taxon>Bacilli</taxon>
        <taxon>Lactobacillales</taxon>
        <taxon>Enterococcaceae</taxon>
        <taxon>Enterococcus</taxon>
    </lineage>
</organism>
<dbReference type="InterPro" id="IPR036291">
    <property type="entry name" value="NAD(P)-bd_dom_sf"/>
</dbReference>
<comment type="caution">
    <text evidence="5">The sequence shown here is derived from an EMBL/GenBank/DDBJ whole genome shotgun (WGS) entry which is preliminary data.</text>
</comment>
<dbReference type="InterPro" id="IPR013131">
    <property type="entry name" value="Mannitol_DH_N"/>
</dbReference>
<keyword evidence="1" id="KW-0560">Oxidoreductase</keyword>
<comment type="catalytic activity">
    <reaction evidence="2">
        <text>D-mannitol 1-phosphate + NAD(+) = beta-D-fructose 6-phosphate + NADH + H(+)</text>
        <dbReference type="Rhea" id="RHEA:19661"/>
        <dbReference type="ChEBI" id="CHEBI:15378"/>
        <dbReference type="ChEBI" id="CHEBI:57540"/>
        <dbReference type="ChEBI" id="CHEBI:57634"/>
        <dbReference type="ChEBI" id="CHEBI:57945"/>
        <dbReference type="ChEBI" id="CHEBI:61381"/>
        <dbReference type="EC" id="1.1.1.17"/>
    </reaction>
</comment>
<dbReference type="PANTHER" id="PTHR43362:SF1">
    <property type="entry name" value="MANNITOL DEHYDROGENASE 2-RELATED"/>
    <property type="match status" value="1"/>
</dbReference>
<dbReference type="EMBL" id="QRMZ01000002">
    <property type="protein sequence ID" value="RHK07902.1"/>
    <property type="molecule type" value="Genomic_DNA"/>
</dbReference>
<evidence type="ECO:0000259" key="4">
    <source>
        <dbReference type="Pfam" id="PF08125"/>
    </source>
</evidence>
<sequence length="531" mass="58521">MFDFAALKQAGVTMPVVPKEVRDQSDTQFQWLHFGGGNLYRAFHAEVAQTLIDQQALSKGIVVCETFDEQVIDQVYAPYENDILEVIMHEGGRLEKKLLQSTAASYYCHPSRTASYEHIRKVFREPSLQLVTVTITEKGYGLKDSQGNFLPVVQADLAAGPHQVNHTMSILASFLWDRFQSGALPIAMVSTDNFSQNGLRFQAAIVTIAKEWQKLGHISEAFVRYLENNAQVTFPWSMIDRITPNPSTAVAEELAAAGIQQLPVIRTDKGTMIAPFANTEATHYLVIEDDFPNGRPNLDKAGVILTSREIVDKTDSMKVTTCLNPLHTAMSLFGCLLGYTSIAAEMTDPDIVALIKGIGYREGLPVVEDPEIIQPKKFIDEVVGLRLPNPLIPDTPQRIAADTSQKIAIRFGETIKKYVEKEGSASELTFIPLAIAGWLRYLLAIDDEGHPFVPSPDPLLAELQEILHECQLGSAADVQGIIRPILANPQIFGLDLYQAGIAENVGHLFAKMLTGTGAVRKTLHETVEGIE</sequence>
<dbReference type="PANTHER" id="PTHR43362">
    <property type="entry name" value="MANNITOL DEHYDROGENASE DSF1-RELATED"/>
    <property type="match status" value="1"/>
</dbReference>
<dbReference type="Proteomes" id="UP000286288">
    <property type="component" value="Unassembled WGS sequence"/>
</dbReference>
<feature type="domain" description="Mannitol dehydrogenase N-terminal" evidence="3">
    <location>
        <begin position="32"/>
        <end position="299"/>
    </location>
</feature>
<dbReference type="Gene3D" id="1.10.1040.10">
    <property type="entry name" value="N-(1-d-carboxylethyl)-l-norvaline Dehydrogenase, domain 2"/>
    <property type="match status" value="1"/>
</dbReference>
<reference evidence="5 6" key="1">
    <citation type="submission" date="2018-08" db="EMBL/GenBank/DDBJ databases">
        <title>A genome reference for cultivated species of the human gut microbiota.</title>
        <authorList>
            <person name="Zou Y."/>
            <person name="Xue W."/>
            <person name="Luo G."/>
        </authorList>
    </citation>
    <scope>NUCLEOTIDE SEQUENCE [LARGE SCALE GENOMIC DNA]</scope>
    <source>
        <strain evidence="5 6">AF48-16</strain>
    </source>
</reference>